<evidence type="ECO:0000256" key="2">
    <source>
        <dbReference type="SAM" id="MobiDB-lite"/>
    </source>
</evidence>
<dbReference type="Proteomes" id="UP001595692">
    <property type="component" value="Unassembled WGS sequence"/>
</dbReference>
<keyword evidence="1" id="KW-1003">Cell membrane</keyword>
<proteinExistence type="inferred from homology"/>
<dbReference type="RefSeq" id="WP_377151255.1">
    <property type="nucleotide sequence ID" value="NZ_JBHSAF010000005.1"/>
</dbReference>
<evidence type="ECO:0000256" key="1">
    <source>
        <dbReference type="HAMAP-Rule" id="MF_00386"/>
    </source>
</evidence>
<accession>A0ABV8CME9</accession>
<organism evidence="3 4">
    <name type="scientific">Pseudaeromonas sharmana</name>
    <dbReference type="NCBI Taxonomy" id="328412"/>
    <lineage>
        <taxon>Bacteria</taxon>
        <taxon>Pseudomonadati</taxon>
        <taxon>Pseudomonadota</taxon>
        <taxon>Gammaproteobacteria</taxon>
        <taxon>Aeromonadales</taxon>
        <taxon>Aeromonadaceae</taxon>
        <taxon>Pseudaeromonas</taxon>
    </lineage>
</organism>
<dbReference type="SMART" id="SM01234">
    <property type="entry name" value="Haemolytic"/>
    <property type="match status" value="1"/>
</dbReference>
<name>A0ABV8CME9_9GAMM</name>
<dbReference type="PANTHER" id="PTHR33383">
    <property type="entry name" value="MEMBRANE PROTEIN INSERTION EFFICIENCY FACTOR-RELATED"/>
    <property type="match status" value="1"/>
</dbReference>
<dbReference type="NCBIfam" id="TIGR00278">
    <property type="entry name" value="membrane protein insertion efficiency factor YidD"/>
    <property type="match status" value="1"/>
</dbReference>
<feature type="region of interest" description="Disordered" evidence="2">
    <location>
        <begin position="66"/>
        <end position="85"/>
    </location>
</feature>
<evidence type="ECO:0000313" key="4">
    <source>
        <dbReference type="Proteomes" id="UP001595692"/>
    </source>
</evidence>
<dbReference type="EMBL" id="JBHSAF010000005">
    <property type="protein sequence ID" value="MFC3913026.1"/>
    <property type="molecule type" value="Genomic_DNA"/>
</dbReference>
<comment type="caution">
    <text evidence="3">The sequence shown here is derived from an EMBL/GenBank/DDBJ whole genome shotgun (WGS) entry which is preliminary data.</text>
</comment>
<comment type="similarity">
    <text evidence="1">Belongs to the UPF0161 family.</text>
</comment>
<evidence type="ECO:0000313" key="3">
    <source>
        <dbReference type="EMBL" id="MFC3913026.1"/>
    </source>
</evidence>
<comment type="subcellular location">
    <subcellularLocation>
        <location evidence="1">Cell membrane</location>
        <topology evidence="1">Peripheral membrane protein</topology>
        <orientation evidence="1">Cytoplasmic side</orientation>
    </subcellularLocation>
</comment>
<protein>
    <recommendedName>
        <fullName evidence="1">Putative membrane protein insertion efficiency factor</fullName>
    </recommendedName>
</protein>
<dbReference type="InterPro" id="IPR002696">
    <property type="entry name" value="Membr_insert_effic_factor_YidD"/>
</dbReference>
<sequence length="85" mass="9726">MAHPVTPLQWLAVKLIRLYQLLISPLIGPRCRFHPSCSHYMIEAICLHGLIKGVWLGTKRLLKCHPLHSGGYDPVPQPKPKKRRN</sequence>
<gene>
    <name evidence="3" type="primary">yidD</name>
    <name evidence="3" type="ORF">ACFOSS_06040</name>
</gene>
<comment type="function">
    <text evidence="1">Could be involved in insertion of integral membrane proteins into the membrane.</text>
</comment>
<dbReference type="HAMAP" id="MF_00386">
    <property type="entry name" value="UPF0161_YidD"/>
    <property type="match status" value="1"/>
</dbReference>
<dbReference type="PANTHER" id="PTHR33383:SF1">
    <property type="entry name" value="MEMBRANE PROTEIN INSERTION EFFICIENCY FACTOR-RELATED"/>
    <property type="match status" value="1"/>
</dbReference>
<keyword evidence="4" id="KW-1185">Reference proteome</keyword>
<reference evidence="4" key="1">
    <citation type="journal article" date="2019" name="Int. J. Syst. Evol. Microbiol.">
        <title>The Global Catalogue of Microorganisms (GCM) 10K type strain sequencing project: providing services to taxonomists for standard genome sequencing and annotation.</title>
        <authorList>
            <consortium name="The Broad Institute Genomics Platform"/>
            <consortium name="The Broad Institute Genome Sequencing Center for Infectious Disease"/>
            <person name="Wu L."/>
            <person name="Ma J."/>
        </authorList>
    </citation>
    <scope>NUCLEOTIDE SEQUENCE [LARGE SCALE GENOMIC DNA]</scope>
    <source>
        <strain evidence="4">CCUG 54939</strain>
    </source>
</reference>
<keyword evidence="1" id="KW-0472">Membrane</keyword>
<dbReference type="Pfam" id="PF01809">
    <property type="entry name" value="YidD"/>
    <property type="match status" value="1"/>
</dbReference>